<keyword evidence="7" id="KW-0902">Two-component regulatory system</keyword>
<organism evidence="10">
    <name type="scientific">Bacillus subtilis (strain 168)</name>
    <dbReference type="NCBI Taxonomy" id="224308"/>
    <lineage>
        <taxon>Bacteria</taxon>
        <taxon>Bacillati</taxon>
        <taxon>Bacillota</taxon>
        <taxon>Bacilli</taxon>
        <taxon>Bacillales</taxon>
        <taxon>Bacillaceae</taxon>
        <taxon>Bacillus</taxon>
    </lineage>
</organism>
<dbReference type="GO" id="GO:0046983">
    <property type="term" value="F:protein dimerization activity"/>
    <property type="evidence" value="ECO:0007669"/>
    <property type="project" value="InterPro"/>
</dbReference>
<evidence type="ECO:0000256" key="2">
    <source>
        <dbReference type="ARBA" id="ARBA00012438"/>
    </source>
</evidence>
<dbReference type="InterPro" id="IPR050482">
    <property type="entry name" value="Sensor_HK_TwoCompSys"/>
</dbReference>
<dbReference type="CDD" id="cd16917">
    <property type="entry name" value="HATPase_UhpB-NarQ-NarX-like"/>
    <property type="match status" value="1"/>
</dbReference>
<feature type="transmembrane region" description="Helical" evidence="8">
    <location>
        <begin position="114"/>
        <end position="137"/>
    </location>
</feature>
<evidence type="ECO:0000256" key="5">
    <source>
        <dbReference type="ARBA" id="ARBA00022777"/>
    </source>
</evidence>
<dbReference type="Gene3D" id="3.30.565.10">
    <property type="entry name" value="Histidine kinase-like ATPase, C-terminal domain"/>
    <property type="match status" value="1"/>
</dbReference>
<evidence type="ECO:0000256" key="7">
    <source>
        <dbReference type="ARBA" id="ARBA00023012"/>
    </source>
</evidence>
<feature type="transmembrane region" description="Helical" evidence="8">
    <location>
        <begin position="237"/>
        <end position="257"/>
    </location>
</feature>
<dbReference type="AlphaFoldDB" id="A0A6M3ZFU0"/>
<dbReference type="RefSeq" id="WP_003242894.1">
    <property type="nucleotide sequence ID" value="NC_000964.3"/>
</dbReference>
<dbReference type="SUPFAM" id="SSF55874">
    <property type="entry name" value="ATPase domain of HSP90 chaperone/DNA topoisomerase II/histidine kinase"/>
    <property type="match status" value="1"/>
</dbReference>
<proteinExistence type="predicted"/>
<keyword evidence="8" id="KW-1133">Transmembrane helix</keyword>
<dbReference type="GO" id="GO:0016020">
    <property type="term" value="C:membrane"/>
    <property type="evidence" value="ECO:0007669"/>
    <property type="project" value="InterPro"/>
</dbReference>
<keyword evidence="8" id="KW-0812">Transmembrane</keyword>
<gene>
    <name evidence="10" type="ORF">HIR78_18435</name>
</gene>
<dbReference type="KEGG" id="bsu:BSU31690"/>
<feature type="transmembrane region" description="Helical" evidence="8">
    <location>
        <begin position="369"/>
        <end position="387"/>
    </location>
</feature>
<dbReference type="InterPro" id="IPR003594">
    <property type="entry name" value="HATPase_dom"/>
</dbReference>
<dbReference type="Pfam" id="PF02518">
    <property type="entry name" value="HATPase_c"/>
    <property type="match status" value="1"/>
</dbReference>
<dbReference type="SMR" id="A0A6M3ZFU0"/>
<feature type="domain" description="Histidine kinase" evidence="9">
    <location>
        <begin position="681"/>
        <end position="769"/>
    </location>
</feature>
<keyword evidence="5 10" id="KW-0418">Kinase</keyword>
<dbReference type="EMBL" id="CP052842">
    <property type="protein sequence ID" value="QJP89879.1"/>
    <property type="molecule type" value="Genomic_DNA"/>
</dbReference>
<keyword evidence="6" id="KW-0067">ATP-binding</keyword>
<accession>A0A6M3ZFU0</accession>
<protein>
    <recommendedName>
        <fullName evidence="2">histidine kinase</fullName>
        <ecNumber evidence="2">2.7.13.3</ecNumber>
    </recommendedName>
</protein>
<dbReference type="EC" id="2.7.13.3" evidence="2"/>
<feature type="transmembrane region" description="Helical" evidence="8">
    <location>
        <begin position="205"/>
        <end position="225"/>
    </location>
</feature>
<evidence type="ECO:0000259" key="9">
    <source>
        <dbReference type="PROSITE" id="PS50109"/>
    </source>
</evidence>
<evidence type="ECO:0000313" key="10">
    <source>
        <dbReference type="EMBL" id="QJP89879.1"/>
    </source>
</evidence>
<dbReference type="PROSITE" id="PS50109">
    <property type="entry name" value="HIS_KIN"/>
    <property type="match status" value="1"/>
</dbReference>
<dbReference type="Gene3D" id="1.20.5.1930">
    <property type="match status" value="1"/>
</dbReference>
<dbReference type="InterPro" id="IPR011712">
    <property type="entry name" value="Sig_transdc_His_kin_sub3_dim/P"/>
</dbReference>
<dbReference type="PANTHER" id="PTHR24421:SF60">
    <property type="entry name" value="SENSOR HISTIDINE KINASE COMP"/>
    <property type="match status" value="1"/>
</dbReference>
<feature type="transmembrane region" description="Helical" evidence="8">
    <location>
        <begin position="338"/>
        <end position="357"/>
    </location>
</feature>
<evidence type="ECO:0000256" key="8">
    <source>
        <dbReference type="SAM" id="Phobius"/>
    </source>
</evidence>
<keyword evidence="8" id="KW-0472">Membrane</keyword>
<evidence type="ECO:0000256" key="1">
    <source>
        <dbReference type="ARBA" id="ARBA00000085"/>
    </source>
</evidence>
<feature type="transmembrane region" description="Helical" evidence="8">
    <location>
        <begin position="177"/>
        <end position="193"/>
    </location>
</feature>
<comment type="catalytic activity">
    <reaction evidence="1">
        <text>ATP + protein L-histidine = ADP + protein N-phospho-L-histidine.</text>
        <dbReference type="EC" id="2.7.13.3"/>
    </reaction>
</comment>
<evidence type="ECO:0000256" key="6">
    <source>
        <dbReference type="ARBA" id="ARBA00022840"/>
    </source>
</evidence>
<feature type="transmembrane region" description="Helical" evidence="8">
    <location>
        <begin position="299"/>
        <end position="318"/>
    </location>
</feature>
<dbReference type="Pfam" id="PF07730">
    <property type="entry name" value="HisKA_3"/>
    <property type="match status" value="1"/>
</dbReference>
<dbReference type="PANTHER" id="PTHR24421">
    <property type="entry name" value="NITRATE/NITRITE SENSOR PROTEIN NARX-RELATED"/>
    <property type="match status" value="1"/>
</dbReference>
<sequence>MKNLIKKFTIAVIVLSILYISYTTYISMNGIIIGTKIHKNDKSQFMIEEISESSYGQFVGLRQGDIILKINKEKPSDKHLKWGYLSHINSLDILRSGKKIHLKDFDLVTLNRPYSFFLFVLPLFFYFLSIICIFYILKVNKKRRSFAAYILILLLLDISIAYISAGGPFRGHIINRYINLFTFISSPILYLQFIQRYLGEIGKTFLNRISFLYIIPIFNLGIEFFQDYLQVDIDFLATLNLVSFATLTLFSFSAIYLHLNKYKYAEHSFILKLLILTNTLSFAPFLIFFVLPIIFTGNYIFPALASASLLVLIPFGLVYQFVANKMFDIEFILGRMRYYALLAMIPTLLIVGALVLFDVMDIQMNPVRQTVFFFVVMFAVFYFKEVMDFKFRLKRFSEKFNYQDSIFKYTQLMRGVTSLQQVFKELKNTILDVLLVSKAYTFEVTPDHKVIFLDKHEVGPDWNFYQEEFENVTSEIGKIIEVNQGFLMKVGERGGSSYVLLCLSNINTPRLTRDEISWLKTLSFYTSVSMENVLHIEELMEHLKDLKQEGTNPIWLKKLMFAIEEKQRSGLARDLHDSVLQDLISLKRQCELFLGDFKKDDNPCREEVQDKLVQMNEQMSDVISMTRETCHELRPQLLYDLGLVKALSKLVAQQQERVPFHIRLNTGRFTASLDLDSQLNLYRIIQEFLSNAVKHSQATDVLIMLISIQNKIVLHYEDDGVGFDQEKNTEHSMSMGLSGIKERVRALDGRLRIETSEGKGFKADIEIEL</sequence>
<dbReference type="InterPro" id="IPR005467">
    <property type="entry name" value="His_kinase_dom"/>
</dbReference>
<name>A0A6M3ZFU0_BACSU</name>
<evidence type="ECO:0000256" key="3">
    <source>
        <dbReference type="ARBA" id="ARBA00022679"/>
    </source>
</evidence>
<feature type="transmembrane region" description="Helical" evidence="8">
    <location>
        <begin position="12"/>
        <end position="33"/>
    </location>
</feature>
<dbReference type="GO" id="GO:0005524">
    <property type="term" value="F:ATP binding"/>
    <property type="evidence" value="ECO:0007669"/>
    <property type="project" value="UniProtKB-KW"/>
</dbReference>
<feature type="transmembrane region" description="Helical" evidence="8">
    <location>
        <begin position="146"/>
        <end position="165"/>
    </location>
</feature>
<keyword evidence="4" id="KW-0547">Nucleotide-binding</keyword>
<dbReference type="SMART" id="SM00387">
    <property type="entry name" value="HATPase_c"/>
    <property type="match status" value="1"/>
</dbReference>
<reference evidence="10" key="1">
    <citation type="submission" date="2020-04" db="EMBL/GenBank/DDBJ databases">
        <title>Phage recombination drives evolution of spore-forming Bacilli.</title>
        <authorList>
            <person name="Dragos A."/>
            <person name="Kovacs A.T."/>
        </authorList>
    </citation>
    <scope>NUCLEOTIDE SEQUENCE</scope>
    <source>
        <strain evidence="10">168</strain>
    </source>
</reference>
<dbReference type="InterPro" id="IPR036890">
    <property type="entry name" value="HATPase_C_sf"/>
</dbReference>
<dbReference type="GO" id="GO:0000155">
    <property type="term" value="F:phosphorelay sensor kinase activity"/>
    <property type="evidence" value="ECO:0007669"/>
    <property type="project" value="InterPro"/>
</dbReference>
<keyword evidence="3" id="KW-0808">Transferase</keyword>
<feature type="transmembrane region" description="Helical" evidence="8">
    <location>
        <begin position="269"/>
        <end position="293"/>
    </location>
</feature>
<evidence type="ECO:0000256" key="4">
    <source>
        <dbReference type="ARBA" id="ARBA00022741"/>
    </source>
</evidence>
<dbReference type="OrthoDB" id="9781904at2"/>